<evidence type="ECO:0000313" key="1">
    <source>
        <dbReference type="Proteomes" id="UP000887569"/>
    </source>
</evidence>
<dbReference type="WBParaSite" id="PgR110_g020_t01">
    <property type="protein sequence ID" value="PgR110_g020_t01"/>
    <property type="gene ID" value="PgR110_g020"/>
</dbReference>
<proteinExistence type="predicted"/>
<sequence length="93" mass="11016">MCFRRYTHVNVSSTCQFRSRSLSIWWARFSHLSKLRSNVTCPRKRCPQPLDVHRQRLTQPAALHAHLIHCNTTPLQKSHLRCVALQPFRIARR</sequence>
<dbReference type="Proteomes" id="UP000887569">
    <property type="component" value="Unplaced"/>
</dbReference>
<accession>A0A915C9W7</accession>
<protein>
    <submittedName>
        <fullName evidence="2">Uncharacterized protein</fullName>
    </submittedName>
</protein>
<keyword evidence="1" id="KW-1185">Reference proteome</keyword>
<reference evidence="2" key="1">
    <citation type="submission" date="2022-11" db="UniProtKB">
        <authorList>
            <consortium name="WormBaseParasite"/>
        </authorList>
    </citation>
    <scope>IDENTIFICATION</scope>
</reference>
<name>A0A915C9W7_PARUN</name>
<dbReference type="AlphaFoldDB" id="A0A915C9W7"/>
<evidence type="ECO:0000313" key="2">
    <source>
        <dbReference type="WBParaSite" id="PgR110_g020_t01"/>
    </source>
</evidence>
<organism evidence="1 2">
    <name type="scientific">Parascaris univalens</name>
    <name type="common">Nematode worm</name>
    <dbReference type="NCBI Taxonomy" id="6257"/>
    <lineage>
        <taxon>Eukaryota</taxon>
        <taxon>Metazoa</taxon>
        <taxon>Ecdysozoa</taxon>
        <taxon>Nematoda</taxon>
        <taxon>Chromadorea</taxon>
        <taxon>Rhabditida</taxon>
        <taxon>Spirurina</taxon>
        <taxon>Ascaridomorpha</taxon>
        <taxon>Ascaridoidea</taxon>
        <taxon>Ascarididae</taxon>
        <taxon>Parascaris</taxon>
    </lineage>
</organism>